<keyword evidence="1" id="KW-1133">Transmembrane helix</keyword>
<dbReference type="Proteomes" id="UP000177457">
    <property type="component" value="Unassembled WGS sequence"/>
</dbReference>
<keyword evidence="1" id="KW-0472">Membrane</keyword>
<keyword evidence="1" id="KW-0812">Transmembrane</keyword>
<gene>
    <name evidence="2" type="ORF">A3C90_02395</name>
</gene>
<feature type="transmembrane region" description="Helical" evidence="1">
    <location>
        <begin position="38"/>
        <end position="58"/>
    </location>
</feature>
<evidence type="ECO:0000313" key="3">
    <source>
        <dbReference type="Proteomes" id="UP000177457"/>
    </source>
</evidence>
<dbReference type="EMBL" id="MFQE01000015">
    <property type="protein sequence ID" value="OGH73808.1"/>
    <property type="molecule type" value="Genomic_DNA"/>
</dbReference>
<evidence type="ECO:0000256" key="1">
    <source>
        <dbReference type="SAM" id="Phobius"/>
    </source>
</evidence>
<dbReference type="AlphaFoldDB" id="A0A1F6MQJ3"/>
<evidence type="ECO:0000313" key="2">
    <source>
        <dbReference type="EMBL" id="OGH73808.1"/>
    </source>
</evidence>
<proteinExistence type="predicted"/>
<accession>A0A1F6MQJ3</accession>
<protein>
    <submittedName>
        <fullName evidence="2">Uncharacterized protein</fullName>
    </submittedName>
</protein>
<comment type="caution">
    <text evidence="2">The sequence shown here is derived from an EMBL/GenBank/DDBJ whole genome shotgun (WGS) entry which is preliminary data.</text>
</comment>
<dbReference type="STRING" id="1798683.A3C90_02395"/>
<reference evidence="2 3" key="1">
    <citation type="journal article" date="2016" name="Nat. Commun.">
        <title>Thousands of microbial genomes shed light on interconnected biogeochemical processes in an aquifer system.</title>
        <authorList>
            <person name="Anantharaman K."/>
            <person name="Brown C.T."/>
            <person name="Hug L.A."/>
            <person name="Sharon I."/>
            <person name="Castelle C.J."/>
            <person name="Probst A.J."/>
            <person name="Thomas B.C."/>
            <person name="Singh A."/>
            <person name="Wilkins M.J."/>
            <person name="Karaoz U."/>
            <person name="Brodie E.L."/>
            <person name="Williams K.H."/>
            <person name="Hubbard S.S."/>
            <person name="Banfield J.F."/>
        </authorList>
    </citation>
    <scope>NUCLEOTIDE SEQUENCE [LARGE SCALE GENOMIC DNA]</scope>
</reference>
<name>A0A1F6MQJ3_9BACT</name>
<organism evidence="2 3">
    <name type="scientific">Candidatus Magasanikbacteria bacterium RIFCSPHIGHO2_02_FULL_51_14</name>
    <dbReference type="NCBI Taxonomy" id="1798683"/>
    <lineage>
        <taxon>Bacteria</taxon>
        <taxon>Candidatus Magasanikiibacteriota</taxon>
    </lineage>
</organism>
<sequence>MLSDFVLPLGPGATGAILSFLAQEQEILHIVRQLADCILSAAVLIFLFLFFWYTMLVWKDRHHRILPSSK</sequence>